<dbReference type="Proteomes" id="UP001168540">
    <property type="component" value="Unassembled WGS sequence"/>
</dbReference>
<dbReference type="RefSeq" id="WP_289829860.1">
    <property type="nucleotide sequence ID" value="NZ_JAUEDK010000015.1"/>
</dbReference>
<dbReference type="Pfam" id="PF06299">
    <property type="entry name" value="DUF1045"/>
    <property type="match status" value="1"/>
</dbReference>
<dbReference type="PIRSF" id="PIRSF033328">
    <property type="entry name" value="Phest_Mll4975"/>
    <property type="match status" value="1"/>
</dbReference>
<name>A0ABT7XN75_9NEIS</name>
<reference evidence="1" key="1">
    <citation type="submission" date="2023-06" db="EMBL/GenBank/DDBJ databases">
        <authorList>
            <person name="Zhang S."/>
        </authorList>
    </citation>
    <scope>NUCLEOTIDE SEQUENCE</scope>
    <source>
        <strain evidence="1">SG2303</strain>
    </source>
</reference>
<protein>
    <submittedName>
        <fullName evidence="1">DUF1045 domain-containing protein</fullName>
    </submittedName>
</protein>
<organism evidence="1 2">
    <name type="scientific">Crenobacter oryzisoli</name>
    <dbReference type="NCBI Taxonomy" id="3056844"/>
    <lineage>
        <taxon>Bacteria</taxon>
        <taxon>Pseudomonadati</taxon>
        <taxon>Pseudomonadota</taxon>
        <taxon>Betaproteobacteria</taxon>
        <taxon>Neisseriales</taxon>
        <taxon>Neisseriaceae</taxon>
        <taxon>Crenobacter</taxon>
    </lineage>
</organism>
<sequence>MRYALYYAPRPGSDLAERGAAWLGRDAVSGQAVARPIMDSLSAERFSQLTAAPACYGWHATLKAPFAPVPEIGEAELIATTQALAQRFAPFTVPLRIETLAGFLALRPADGTASLAELAAACMVGLAPLAQLPDAAAQARRAASLTARERALLARWGYPYVFEYYRFHLTLSDRLADPAEAERLATLAETHFAGGALTAEIDAIALFVEPAPGAPFHCVAHIGFDGEVQRHDH</sequence>
<keyword evidence="2" id="KW-1185">Reference proteome</keyword>
<gene>
    <name evidence="1" type="ORF">QU481_10190</name>
</gene>
<evidence type="ECO:0000313" key="1">
    <source>
        <dbReference type="EMBL" id="MDN0075259.1"/>
    </source>
</evidence>
<dbReference type="InterPro" id="IPR009389">
    <property type="entry name" value="DUF1045"/>
</dbReference>
<accession>A0ABT7XN75</accession>
<dbReference type="EMBL" id="JAUEDK010000015">
    <property type="protein sequence ID" value="MDN0075259.1"/>
    <property type="molecule type" value="Genomic_DNA"/>
</dbReference>
<proteinExistence type="predicted"/>
<dbReference type="Gene3D" id="3.90.1140.10">
    <property type="entry name" value="Cyclic phosphodiesterase"/>
    <property type="match status" value="1"/>
</dbReference>
<evidence type="ECO:0000313" key="2">
    <source>
        <dbReference type="Proteomes" id="UP001168540"/>
    </source>
</evidence>
<comment type="caution">
    <text evidence="1">The sequence shown here is derived from an EMBL/GenBank/DDBJ whole genome shotgun (WGS) entry which is preliminary data.</text>
</comment>